<evidence type="ECO:0000313" key="3">
    <source>
        <dbReference type="Proteomes" id="UP000295371"/>
    </source>
</evidence>
<dbReference type="SUPFAM" id="SSF51261">
    <property type="entry name" value="Duplicated hybrid motif"/>
    <property type="match status" value="1"/>
</dbReference>
<name>A0A4R7J6V6_9ACTN</name>
<dbReference type="RefSeq" id="WP_243831704.1">
    <property type="nucleotide sequence ID" value="NZ_SOAW01000001.1"/>
</dbReference>
<dbReference type="EMBL" id="SOAW01000001">
    <property type="protein sequence ID" value="TDT33141.1"/>
    <property type="molecule type" value="Genomic_DNA"/>
</dbReference>
<evidence type="ECO:0000259" key="1">
    <source>
        <dbReference type="Pfam" id="PF01551"/>
    </source>
</evidence>
<dbReference type="InterPro" id="IPR050570">
    <property type="entry name" value="Cell_wall_metabolism_enzyme"/>
</dbReference>
<dbReference type="Pfam" id="PF01551">
    <property type="entry name" value="Peptidase_M23"/>
    <property type="match status" value="1"/>
</dbReference>
<gene>
    <name evidence="2" type="ORF">CLV29_0744</name>
</gene>
<protein>
    <submittedName>
        <fullName evidence="2">Murein DD-endopeptidase MepM/ murein hydrolase activator NlpD</fullName>
    </submittedName>
</protein>
<dbReference type="CDD" id="cd12797">
    <property type="entry name" value="M23_peptidase"/>
    <property type="match status" value="1"/>
</dbReference>
<comment type="caution">
    <text evidence="2">The sequence shown here is derived from an EMBL/GenBank/DDBJ whole genome shotgun (WGS) entry which is preliminary data.</text>
</comment>
<accession>A0A4R7J6V6</accession>
<dbReference type="Proteomes" id="UP000295371">
    <property type="component" value="Unassembled WGS sequence"/>
</dbReference>
<evidence type="ECO:0000313" key="2">
    <source>
        <dbReference type="EMBL" id="TDT33141.1"/>
    </source>
</evidence>
<proteinExistence type="predicted"/>
<dbReference type="PANTHER" id="PTHR21666">
    <property type="entry name" value="PEPTIDASE-RELATED"/>
    <property type="match status" value="1"/>
</dbReference>
<dbReference type="GO" id="GO:0004222">
    <property type="term" value="F:metalloendopeptidase activity"/>
    <property type="evidence" value="ECO:0007669"/>
    <property type="project" value="TreeGrafter"/>
</dbReference>
<dbReference type="AlphaFoldDB" id="A0A4R7J6V6"/>
<dbReference type="Gene3D" id="2.70.70.10">
    <property type="entry name" value="Glucose Permease (Domain IIA)"/>
    <property type="match status" value="1"/>
</dbReference>
<reference evidence="2 3" key="1">
    <citation type="submission" date="2019-03" db="EMBL/GenBank/DDBJ databases">
        <title>Genomic Encyclopedia of Archaeal and Bacterial Type Strains, Phase II (KMG-II): from individual species to whole genera.</title>
        <authorList>
            <person name="Goeker M."/>
        </authorList>
    </citation>
    <scope>NUCLEOTIDE SEQUENCE [LARGE SCALE GENOMIC DNA]</scope>
    <source>
        <strain evidence="2 3">DSM 24323</strain>
    </source>
</reference>
<sequence>MLAAVDHLRDRGVAEVSWLPHDDPAVPLRMREDLPYSVVLDYPMAGHLLVQNSPADRVPSHGTELFAGARAIDLVPVDARGRSAPFGPLSVVRSEDPARFPGFGRPVHAVVDGIVVAARDDLPDHRAQRGLPSVTYALTQGRRAAQGWQAMAGNHLLIQQRPGVVVAVCHLQQGSLRVGVGQRVRAGQRIGSCGNSGNSTEPHVHLQAMDGRDPMTANALPITFPGGLPCNGTVVDGRPAG</sequence>
<dbReference type="InterPro" id="IPR016047">
    <property type="entry name" value="M23ase_b-sheet_dom"/>
</dbReference>
<dbReference type="InterPro" id="IPR011055">
    <property type="entry name" value="Dup_hybrid_motif"/>
</dbReference>
<feature type="domain" description="M23ase beta-sheet core" evidence="1">
    <location>
        <begin position="136"/>
        <end position="214"/>
    </location>
</feature>
<keyword evidence="3" id="KW-1185">Reference proteome</keyword>
<dbReference type="PANTHER" id="PTHR21666:SF270">
    <property type="entry name" value="MUREIN HYDROLASE ACTIVATOR ENVC"/>
    <property type="match status" value="1"/>
</dbReference>
<keyword evidence="2" id="KW-0378">Hydrolase</keyword>
<organism evidence="2 3">
    <name type="scientific">Naumannella halotolerans</name>
    <dbReference type="NCBI Taxonomy" id="993414"/>
    <lineage>
        <taxon>Bacteria</taxon>
        <taxon>Bacillati</taxon>
        <taxon>Actinomycetota</taxon>
        <taxon>Actinomycetes</taxon>
        <taxon>Propionibacteriales</taxon>
        <taxon>Propionibacteriaceae</taxon>
        <taxon>Naumannella</taxon>
    </lineage>
</organism>